<sequence length="756" mass="83227">MDGLCLKPGIQGLAAPSISFIGAFDCRTSTSHVSASGIFSVDRSKVVAASPPPQKSSLSTPSSPSHPSSRFFSFRYPLRSILFGGNGHGGNARRGTALDDPVLSENREDSRAANVGIVHETENLGGTEGKSGNWFLKILHLRTGSKEEEHQQEYSNGGVVGILEKDLIVHEDRDCSVEDDDDELQEGEGECSDACSVDPEVKEKIEINSATFLSLLHRVSLPQAELYAKMAYLGNLAYAVSVIKSENLSETGMRFITSSVVKRHLVAKAAVDHVPTEVQGESHPAKETLVNQQQESSVYQFSASVAYHAAVSAASYMHSQMKGMLSSTPPDAGPDLEPPIKRQDGGNIMNSEMTNFMAATDSVTAVVAAEEEVKQALADDLQSKYSSPCEWFICDDDRSSTRFFVIQGSESLASWKANLLFEPITFEGFDTLVHRGIYEAAKGMYEQMLPEVRAHLKAHGNRATFRFTGHSLGGSLSLLINLMLLIRGEVSASSLLPVIMFGSPSIMCGGDRLLQKLGLLRSHVQAVTMHRDIVPRAFSCSYPDHVTELLKAINGSFRNYPCLTNEKHLYSPMGELLILQPEESFSPHHHLLPSGSGLYLLRCLLSDVTKAQKQIRAAQKLFFDSPHPLEILSDRSAYGSGGTIQRDHDMNSYLMSVEAVIRQEQIRIKERQQMMKFQWALLGSSEMSNGIVLDRTLSSAYLGQHQFTFLAILRASQESLKRFSQFISSQRMHLFMVLLLPWRLLLLGSSNVISFS</sequence>
<comment type="caution">
    <text evidence="4">The sequence shown here is derived from an EMBL/GenBank/DDBJ whole genome shotgun (WGS) entry which is preliminary data.</text>
</comment>
<dbReference type="InterPro" id="IPR043367">
    <property type="entry name" value="PLIP1/2/3"/>
</dbReference>
<dbReference type="Gene3D" id="3.40.50.1820">
    <property type="entry name" value="alpha/beta hydrolase"/>
    <property type="match status" value="1"/>
</dbReference>
<reference evidence="4 5" key="1">
    <citation type="journal article" date="2023" name="Hortic Res">
        <title>Pangenome of water caltrop reveals structural variations and asymmetric subgenome divergence after allopolyploidization.</title>
        <authorList>
            <person name="Zhang X."/>
            <person name="Chen Y."/>
            <person name="Wang L."/>
            <person name="Yuan Y."/>
            <person name="Fang M."/>
            <person name="Shi L."/>
            <person name="Lu R."/>
            <person name="Comes H.P."/>
            <person name="Ma Y."/>
            <person name="Chen Y."/>
            <person name="Huang G."/>
            <person name="Zhou Y."/>
            <person name="Zheng Z."/>
            <person name="Qiu Y."/>
        </authorList>
    </citation>
    <scope>NUCLEOTIDE SEQUENCE [LARGE SCALE GENOMIC DNA]</scope>
    <source>
        <strain evidence="4">F231</strain>
    </source>
</reference>
<evidence type="ECO:0000259" key="3">
    <source>
        <dbReference type="Pfam" id="PF01764"/>
    </source>
</evidence>
<evidence type="ECO:0000313" key="4">
    <source>
        <dbReference type="EMBL" id="KAK4774837.1"/>
    </source>
</evidence>
<dbReference type="Proteomes" id="UP001346149">
    <property type="component" value="Unassembled WGS sequence"/>
</dbReference>
<dbReference type="InterPro" id="IPR029058">
    <property type="entry name" value="AB_hydrolase_fold"/>
</dbReference>
<dbReference type="Pfam" id="PF01764">
    <property type="entry name" value="Lipase_3"/>
    <property type="match status" value="1"/>
</dbReference>
<dbReference type="GO" id="GO:0006629">
    <property type="term" value="P:lipid metabolic process"/>
    <property type="evidence" value="ECO:0007669"/>
    <property type="project" value="InterPro"/>
</dbReference>
<accession>A0AAN7KWL4</accession>
<evidence type="ECO:0000256" key="2">
    <source>
        <dbReference type="SAM" id="MobiDB-lite"/>
    </source>
</evidence>
<dbReference type="CDD" id="cd00519">
    <property type="entry name" value="Lipase_3"/>
    <property type="match status" value="1"/>
</dbReference>
<feature type="region of interest" description="Disordered" evidence="2">
    <location>
        <begin position="49"/>
        <end position="68"/>
    </location>
</feature>
<evidence type="ECO:0000256" key="1">
    <source>
        <dbReference type="ARBA" id="ARBA00022801"/>
    </source>
</evidence>
<gene>
    <name evidence="4" type="ORF">SAY86_009772</name>
</gene>
<dbReference type="PANTHER" id="PTHR46483:SF4">
    <property type="entry name" value="PHOSPHOLIPASE A1 PLIP2, CHLOROPLASTIC"/>
    <property type="match status" value="1"/>
</dbReference>
<dbReference type="PANTHER" id="PTHR46483">
    <property type="entry name" value="PHOSPHOLIPASE A1 PLIP2, CHLOROPLASTIC"/>
    <property type="match status" value="1"/>
</dbReference>
<name>A0AAN7KWL4_TRANT</name>
<organism evidence="4 5">
    <name type="scientific">Trapa natans</name>
    <name type="common">Water chestnut</name>
    <dbReference type="NCBI Taxonomy" id="22666"/>
    <lineage>
        <taxon>Eukaryota</taxon>
        <taxon>Viridiplantae</taxon>
        <taxon>Streptophyta</taxon>
        <taxon>Embryophyta</taxon>
        <taxon>Tracheophyta</taxon>
        <taxon>Spermatophyta</taxon>
        <taxon>Magnoliopsida</taxon>
        <taxon>eudicotyledons</taxon>
        <taxon>Gunneridae</taxon>
        <taxon>Pentapetalae</taxon>
        <taxon>rosids</taxon>
        <taxon>malvids</taxon>
        <taxon>Myrtales</taxon>
        <taxon>Lythraceae</taxon>
        <taxon>Trapa</taxon>
    </lineage>
</organism>
<dbReference type="AlphaFoldDB" id="A0AAN7KWL4"/>
<dbReference type="SUPFAM" id="SSF53474">
    <property type="entry name" value="alpha/beta-Hydrolases"/>
    <property type="match status" value="1"/>
</dbReference>
<proteinExistence type="predicted"/>
<feature type="compositionally biased region" description="Low complexity" evidence="2">
    <location>
        <begin position="55"/>
        <end position="68"/>
    </location>
</feature>
<protein>
    <recommendedName>
        <fullName evidence="3">Fungal lipase-type domain-containing protein</fullName>
    </recommendedName>
</protein>
<keyword evidence="5" id="KW-1185">Reference proteome</keyword>
<feature type="domain" description="Fungal lipase-type" evidence="3">
    <location>
        <begin position="404"/>
        <end position="540"/>
    </location>
</feature>
<dbReference type="EMBL" id="JAXQNO010000019">
    <property type="protein sequence ID" value="KAK4774837.1"/>
    <property type="molecule type" value="Genomic_DNA"/>
</dbReference>
<evidence type="ECO:0000313" key="5">
    <source>
        <dbReference type="Proteomes" id="UP001346149"/>
    </source>
</evidence>
<dbReference type="InterPro" id="IPR002921">
    <property type="entry name" value="Fungal_lipase-type"/>
</dbReference>
<keyword evidence="1" id="KW-0378">Hydrolase</keyword>
<dbReference type="GO" id="GO:0008970">
    <property type="term" value="F:phospholipase A1 activity"/>
    <property type="evidence" value="ECO:0007669"/>
    <property type="project" value="InterPro"/>
</dbReference>